<dbReference type="Pfam" id="PF01446">
    <property type="entry name" value="Rep_1"/>
    <property type="match status" value="1"/>
</dbReference>
<gene>
    <name evidence="4" type="ORF">MBO_09902</name>
</gene>
<geneLocation type="plasmid" evidence="4">
    <name>pMBC-2</name>
</geneLocation>
<dbReference type="Proteomes" id="UP000035860">
    <property type="component" value="Unassembled WGS sequence"/>
</dbReference>
<dbReference type="InterPro" id="IPR000989">
    <property type="entry name" value="Rep"/>
</dbReference>
<dbReference type="EMBL" id="AOMT01000044">
    <property type="protein sequence ID" value="KDN24278.1"/>
    <property type="molecule type" value="Genomic_DNA"/>
</dbReference>
<reference evidence="4 5" key="1">
    <citation type="journal article" date="2014" name="Genome Announc.">
        <title>Draft Genome Sequence of Moraxella bovoculi Strain 237T (ATCC BAA-1259T) Isolated from a Calf with Infectious Bovine Keratoconjunctivitis.</title>
        <authorList>
            <person name="Calcutt M.J."/>
            <person name="Foecking M.F."/>
            <person name="Martin N.T."/>
            <person name="Mhlanga-Mutangadura T."/>
            <person name="Reilly T.J."/>
        </authorList>
    </citation>
    <scope>NUCLEOTIDE SEQUENCE [LARGE SCALE GENOMIC DNA]</scope>
    <source>
        <strain evidence="4 5">237</strain>
        <plasmid evidence="4">pMBC-2</plasmid>
    </source>
</reference>
<feature type="compositionally biased region" description="Polar residues" evidence="3">
    <location>
        <begin position="1"/>
        <end position="13"/>
    </location>
</feature>
<comment type="caution">
    <text evidence="4">The sequence shown here is derived from an EMBL/GenBank/DDBJ whole genome shotgun (WGS) entry which is preliminary data.</text>
</comment>
<keyword evidence="2" id="KW-0235">DNA replication</keyword>
<name>A0A066UJ82_9GAMM</name>
<dbReference type="AlphaFoldDB" id="A0A066UJ82"/>
<evidence type="ECO:0000256" key="1">
    <source>
        <dbReference type="ARBA" id="ARBA00008909"/>
    </source>
</evidence>
<dbReference type="OrthoDB" id="5540934at2"/>
<proteinExistence type="inferred from homology"/>
<evidence type="ECO:0000256" key="3">
    <source>
        <dbReference type="SAM" id="MobiDB-lite"/>
    </source>
</evidence>
<sequence>MIHQNQTQNQARNPTDVRDSDKVTDIPEDIFSFLFANYPPDDVDIPLSLVSPNDSIWDQHRTATQRVSEIYNNHPEFQKWGERTADCSPWLLFKDVESKFKLSEAFFCHVRMCPTCQWRKSLYEKARAYRAMDIILNNPDYENLSFIFLTLTVENCPVSELRLTLSKMNKSWKRLIEREIYEKTFKGFVKMTEITRDKKRPNTHAHPHFHVLLVANKSYFTDPKKYLNSNRWAELWGDCLRVGYVPVVDVRGIRPKRKKGVKLTDLTPQERKDGIRSAVAELIKYSVKPADMLGDGSQASHEWFLELSRQIKGLKFVSSGGILKDLLRDRVLSDDDMVHVGESDASDDAVSASDSDDKRRISFRYRPTKEGYYYDPRYNEGDT</sequence>
<protein>
    <submittedName>
        <fullName evidence="4">Uncharacterized protein</fullName>
    </submittedName>
</protein>
<evidence type="ECO:0000313" key="4">
    <source>
        <dbReference type="EMBL" id="KDN24278.1"/>
    </source>
</evidence>
<evidence type="ECO:0000313" key="5">
    <source>
        <dbReference type="Proteomes" id="UP000035860"/>
    </source>
</evidence>
<feature type="region of interest" description="Disordered" evidence="3">
    <location>
        <begin position="1"/>
        <end position="22"/>
    </location>
</feature>
<accession>A0A066UJ82</accession>
<comment type="similarity">
    <text evidence="1">Belongs to the Gram-positive plasmids replication protein type 1 family.</text>
</comment>
<dbReference type="GO" id="GO:0003677">
    <property type="term" value="F:DNA binding"/>
    <property type="evidence" value="ECO:0007669"/>
    <property type="project" value="InterPro"/>
</dbReference>
<organism evidence="4 5">
    <name type="scientific">Moraxella bovoculi 237</name>
    <dbReference type="NCBI Taxonomy" id="743974"/>
    <lineage>
        <taxon>Bacteria</taxon>
        <taxon>Pseudomonadati</taxon>
        <taxon>Pseudomonadota</taxon>
        <taxon>Gammaproteobacteria</taxon>
        <taxon>Moraxellales</taxon>
        <taxon>Moraxellaceae</taxon>
        <taxon>Moraxella</taxon>
    </lineage>
</organism>
<dbReference type="RefSeq" id="WP_052585444.1">
    <property type="nucleotide sequence ID" value="NZ_AOMT01000044.1"/>
</dbReference>
<dbReference type="GO" id="GO:0006260">
    <property type="term" value="P:DNA replication"/>
    <property type="evidence" value="ECO:0007669"/>
    <property type="project" value="UniProtKB-KW"/>
</dbReference>
<keyword evidence="4" id="KW-0614">Plasmid</keyword>
<keyword evidence="5" id="KW-1185">Reference proteome</keyword>
<evidence type="ECO:0000256" key="2">
    <source>
        <dbReference type="ARBA" id="ARBA00022705"/>
    </source>
</evidence>